<evidence type="ECO:0000256" key="1">
    <source>
        <dbReference type="ARBA" id="ARBA00005417"/>
    </source>
</evidence>
<gene>
    <name evidence="6" type="ORF">EG19_07640</name>
</gene>
<name>A0A062XKP3_9BACT</name>
<keyword evidence="2" id="KW-0813">Transport</keyword>
<keyword evidence="3" id="KW-0547">Nucleotide-binding</keyword>
<dbReference type="AlphaFoldDB" id="A0A062XKP3"/>
<dbReference type="PANTHER" id="PTHR43335:SF4">
    <property type="entry name" value="ABC TRANSPORTER, ATP-BINDING PROTEIN"/>
    <property type="match status" value="1"/>
</dbReference>
<dbReference type="Gene3D" id="3.40.50.300">
    <property type="entry name" value="P-loop containing nucleotide triphosphate hydrolases"/>
    <property type="match status" value="1"/>
</dbReference>
<dbReference type="CDD" id="cd03230">
    <property type="entry name" value="ABC_DR_subfamily_A"/>
    <property type="match status" value="1"/>
</dbReference>
<feature type="domain" description="ABC transporter" evidence="5">
    <location>
        <begin position="2"/>
        <end position="231"/>
    </location>
</feature>
<reference evidence="6 7" key="1">
    <citation type="submission" date="2014-04" db="EMBL/GenBank/DDBJ databases">
        <title>The Genome Sequence of Thermoanaerobaculum aquaticum MP-01, The First Cultivated Group 23 Acidobacterium.</title>
        <authorList>
            <person name="Stamps B.W."/>
            <person name="Losey N.A."/>
            <person name="Lawson P.A."/>
            <person name="Stevenson B.S."/>
        </authorList>
    </citation>
    <scope>NUCLEOTIDE SEQUENCE [LARGE SCALE GENOMIC DNA]</scope>
    <source>
        <strain evidence="6 7">MP-01</strain>
    </source>
</reference>
<dbReference type="GO" id="GO:0016887">
    <property type="term" value="F:ATP hydrolysis activity"/>
    <property type="evidence" value="ECO:0007669"/>
    <property type="project" value="InterPro"/>
</dbReference>
<comment type="similarity">
    <text evidence="1">Belongs to the ABC transporter superfamily.</text>
</comment>
<dbReference type="InterPro" id="IPR027417">
    <property type="entry name" value="P-loop_NTPase"/>
</dbReference>
<dbReference type="InterPro" id="IPR003593">
    <property type="entry name" value="AAA+_ATPase"/>
</dbReference>
<dbReference type="OrthoDB" id="9804819at2"/>
<dbReference type="SUPFAM" id="SSF52540">
    <property type="entry name" value="P-loop containing nucleoside triphosphate hydrolases"/>
    <property type="match status" value="1"/>
</dbReference>
<dbReference type="InterPro" id="IPR025302">
    <property type="entry name" value="DrrA1/2-like_C"/>
</dbReference>
<dbReference type="PROSITE" id="PS50893">
    <property type="entry name" value="ABC_TRANSPORTER_2"/>
    <property type="match status" value="1"/>
</dbReference>
<proteinExistence type="inferred from homology"/>
<evidence type="ECO:0000256" key="3">
    <source>
        <dbReference type="ARBA" id="ARBA00022741"/>
    </source>
</evidence>
<accession>A0A062XKP3</accession>
<dbReference type="Proteomes" id="UP000027284">
    <property type="component" value="Unassembled WGS sequence"/>
</dbReference>
<protein>
    <recommendedName>
        <fullName evidence="5">ABC transporter domain-containing protein</fullName>
    </recommendedName>
</protein>
<dbReference type="InterPro" id="IPR003439">
    <property type="entry name" value="ABC_transporter-like_ATP-bd"/>
</dbReference>
<dbReference type="STRING" id="1312852.EG19_07640"/>
<dbReference type="Pfam" id="PF13732">
    <property type="entry name" value="DrrA1-3_C"/>
    <property type="match status" value="1"/>
</dbReference>
<evidence type="ECO:0000313" key="6">
    <source>
        <dbReference type="EMBL" id="KDA53122.1"/>
    </source>
</evidence>
<sequence length="320" mass="35075">MIEVQDLTKRYFDREVVKSVSFFVPEGEVLGFLGPNGAGKTTTMRMICAYLPPTAGTVKVAGVDLAQDPLGVRSRIGYLPENVALYPEMRVEEFLRFRAAIEGVPAKEVPERLAYVIDRCMLGDVQRQVIGTLSKGYRQRVGLAAALIHKPPVLILDEPTVGLDPRQIVKIRELIVELGRDHTVILSTHILPEVEQVCRRVLIIDQGQIVADGTPDALRTGFSGLSAVTVELEGADGTAAAEVLSRLEGVEKVEVLTDGRFQLSVRDGKAVRREVFRAAVARGWQILELSQSVPSLEDVFLRLTTREEVEAEAAGEVSHA</sequence>
<dbReference type="Pfam" id="PF00005">
    <property type="entry name" value="ABC_tran"/>
    <property type="match status" value="1"/>
</dbReference>
<dbReference type="RefSeq" id="WP_038050202.1">
    <property type="nucleotide sequence ID" value="NZ_JMFG01000030.1"/>
</dbReference>
<keyword evidence="4" id="KW-0067">ATP-binding</keyword>
<evidence type="ECO:0000313" key="7">
    <source>
        <dbReference type="Proteomes" id="UP000027284"/>
    </source>
</evidence>
<keyword evidence="7" id="KW-1185">Reference proteome</keyword>
<dbReference type="SMART" id="SM00382">
    <property type="entry name" value="AAA"/>
    <property type="match status" value="1"/>
</dbReference>
<evidence type="ECO:0000256" key="4">
    <source>
        <dbReference type="ARBA" id="ARBA00022840"/>
    </source>
</evidence>
<dbReference type="PANTHER" id="PTHR43335">
    <property type="entry name" value="ABC TRANSPORTER, ATP-BINDING PROTEIN"/>
    <property type="match status" value="1"/>
</dbReference>
<dbReference type="GO" id="GO:0005524">
    <property type="term" value="F:ATP binding"/>
    <property type="evidence" value="ECO:0007669"/>
    <property type="project" value="UniProtKB-KW"/>
</dbReference>
<dbReference type="EMBL" id="JMFG01000030">
    <property type="protein sequence ID" value="KDA53122.1"/>
    <property type="molecule type" value="Genomic_DNA"/>
</dbReference>
<evidence type="ECO:0000259" key="5">
    <source>
        <dbReference type="PROSITE" id="PS50893"/>
    </source>
</evidence>
<organism evidence="6 7">
    <name type="scientific">Thermoanaerobaculum aquaticum</name>
    <dbReference type="NCBI Taxonomy" id="1312852"/>
    <lineage>
        <taxon>Bacteria</taxon>
        <taxon>Pseudomonadati</taxon>
        <taxon>Acidobacteriota</taxon>
        <taxon>Thermoanaerobaculia</taxon>
        <taxon>Thermoanaerobaculales</taxon>
        <taxon>Thermoanaerobaculaceae</taxon>
        <taxon>Thermoanaerobaculum</taxon>
    </lineage>
</organism>
<comment type="caution">
    <text evidence="6">The sequence shown here is derived from an EMBL/GenBank/DDBJ whole genome shotgun (WGS) entry which is preliminary data.</text>
</comment>
<evidence type="ECO:0000256" key="2">
    <source>
        <dbReference type="ARBA" id="ARBA00022448"/>
    </source>
</evidence>